<sequence>MPISLPGGNDYYYSDEFKTIIRSCKDVLVQNAQFSEFADNSIRFAYRYNFHKFLRNLRTQRSETPAVPEELIWTVSYINGIEDPTQDFSHLTGILTVNMELVDMLIQATRTRRE</sequence>
<dbReference type="Proteomes" id="UP000828443">
    <property type="component" value="Segment"/>
</dbReference>
<organism evidence="1 2">
    <name type="scientific">Kosakonia phage Kc263</name>
    <dbReference type="NCBI Taxonomy" id="2863194"/>
    <lineage>
        <taxon>Viruses</taxon>
        <taxon>Duplodnaviria</taxon>
        <taxon>Heunggongvirae</taxon>
        <taxon>Uroviricota</taxon>
        <taxon>Caudoviricetes</taxon>
        <taxon>Chimalliviridae</taxon>
        <taxon>Branisovskavirus</taxon>
        <taxon>Branisovskavirus Kc263</taxon>
    </lineage>
</organism>
<reference evidence="1" key="1">
    <citation type="journal article" date="2021" name="Viruses">
        <title>Novel Viruses That Lyse Plant and Human Strains of Kosakonia cowanii.</title>
        <authorList>
            <person name="Petrzik K."/>
            <person name="Brazdova S."/>
            <person name="Krawczyk K."/>
        </authorList>
    </citation>
    <scope>NUCLEOTIDE SEQUENCE</scope>
</reference>
<dbReference type="KEGG" id="vg:77953195"/>
<protein>
    <submittedName>
        <fullName evidence="1">Baseplate wedge protein</fullName>
    </submittedName>
</protein>
<dbReference type="GeneID" id="77953195"/>
<dbReference type="RefSeq" id="YP_010676830.1">
    <property type="nucleotide sequence ID" value="NC_071015.1"/>
</dbReference>
<proteinExistence type="predicted"/>
<evidence type="ECO:0000313" key="1">
    <source>
        <dbReference type="EMBL" id="QYN80018.1"/>
    </source>
</evidence>
<accession>A0AAE8BFH2</accession>
<name>A0AAE8BFH2_9CAUD</name>
<keyword evidence="2" id="KW-1185">Reference proteome</keyword>
<evidence type="ECO:0000313" key="2">
    <source>
        <dbReference type="Proteomes" id="UP000828443"/>
    </source>
</evidence>
<dbReference type="EMBL" id="MZ348422">
    <property type="protein sequence ID" value="QYN80018.1"/>
    <property type="molecule type" value="Genomic_DNA"/>
</dbReference>